<sequence>MEMSAVFLHLLMAAFGTLVLHMLKFKATADQTPCIPRKFDQDSIVCVCNATYCDYQGIEGGGLLFTYYNTFMTTRDGLRMQRDIGSFDDGVKPNKYIFSVGNETKQTIIGFGGAFTDAAVLTMNSLSADARRNLINSYYDQQGIEYNLGRIPMASCDFSTHIYSYDDVDGDLKLENFKLADEDIKYKIPAILDAIKVSKRNVSLFGSPWSSPAWMKTNGNMTGKGQIKGSPGGEYFKAWANYFVKFIQAYKAQGINIWGLTAQNEPSDGMISGFAFQCLGWTPELQRDFISQDLGPALEANGLGDVKLMILDDQRVFLPYWAETVLNDPNAAKYVSGIAVHWYEDLVVPTSALDRTYKKFGNNYFILNTEACEQDIINKNRSVLLGNWYRGERYFTDIVQDLKHGVAGWVDWNLALNMQGGPNWENNRADSPVIVNADKGEFYKQPMFYAMGHFSKFVRPGSKVISHVDNLPGSSDLQVIFVEREDNSIVANMVNINDQEVYNITITDSMVPGYLNYQIPPKSFVTFIWYRK</sequence>
<evidence type="ECO:0000256" key="2">
    <source>
        <dbReference type="ARBA" id="ARBA00004991"/>
    </source>
</evidence>
<evidence type="ECO:0000313" key="13">
    <source>
        <dbReference type="EMBL" id="KAH3697023.1"/>
    </source>
</evidence>
<dbReference type="Pfam" id="PF02055">
    <property type="entry name" value="Glyco_hydro_30"/>
    <property type="match status" value="1"/>
</dbReference>
<dbReference type="SUPFAM" id="SSF51011">
    <property type="entry name" value="Glycosyl hydrolase domain"/>
    <property type="match status" value="1"/>
</dbReference>
<dbReference type="EMBL" id="JAIWYP010000016">
    <property type="protein sequence ID" value="KAH3697023.1"/>
    <property type="molecule type" value="Genomic_DNA"/>
</dbReference>
<comment type="caution">
    <text evidence="13">The sequence shown here is derived from an EMBL/GenBank/DDBJ whole genome shotgun (WGS) entry which is preliminary data.</text>
</comment>
<dbReference type="GO" id="GO:0005774">
    <property type="term" value="C:vacuolar membrane"/>
    <property type="evidence" value="ECO:0007669"/>
    <property type="project" value="UniProtKB-ARBA"/>
</dbReference>
<comment type="pathway">
    <text evidence="2">Sphingolipid metabolism.</text>
</comment>
<dbReference type="GO" id="GO:0007040">
    <property type="term" value="P:lysosome organization"/>
    <property type="evidence" value="ECO:0007669"/>
    <property type="project" value="UniProtKB-ARBA"/>
</dbReference>
<reference evidence="13" key="1">
    <citation type="journal article" date="2019" name="bioRxiv">
        <title>The Genome of the Zebra Mussel, Dreissena polymorpha: A Resource for Invasive Species Research.</title>
        <authorList>
            <person name="McCartney M.A."/>
            <person name="Auch B."/>
            <person name="Kono T."/>
            <person name="Mallez S."/>
            <person name="Zhang Y."/>
            <person name="Obille A."/>
            <person name="Becker A."/>
            <person name="Abrahante J.E."/>
            <person name="Garbe J."/>
            <person name="Badalamenti J.P."/>
            <person name="Herman A."/>
            <person name="Mangelson H."/>
            <person name="Liachko I."/>
            <person name="Sullivan S."/>
            <person name="Sone E.D."/>
            <person name="Koren S."/>
            <person name="Silverstein K.A.T."/>
            <person name="Beckman K.B."/>
            <person name="Gohl D.M."/>
        </authorList>
    </citation>
    <scope>NUCLEOTIDE SEQUENCE</scope>
    <source>
        <strain evidence="13">Duluth1</strain>
        <tissue evidence="13">Whole animal</tissue>
    </source>
</reference>
<name>A0A9D3YAW4_DREPO</name>
<keyword evidence="6 11" id="KW-0732">Signal</keyword>
<reference evidence="13" key="2">
    <citation type="submission" date="2020-11" db="EMBL/GenBank/DDBJ databases">
        <authorList>
            <person name="McCartney M.A."/>
            <person name="Auch B."/>
            <person name="Kono T."/>
            <person name="Mallez S."/>
            <person name="Becker A."/>
            <person name="Gohl D.M."/>
            <person name="Silverstein K.A.T."/>
            <person name="Koren S."/>
            <person name="Bechman K.B."/>
            <person name="Herman A."/>
            <person name="Abrahante J.E."/>
            <person name="Garbe J."/>
        </authorList>
    </citation>
    <scope>NUCLEOTIDE SEQUENCE</scope>
    <source>
        <strain evidence="13">Duluth1</strain>
        <tissue evidence="13">Whole animal</tissue>
    </source>
</reference>
<dbReference type="GO" id="GO:0016758">
    <property type="term" value="F:hexosyltransferase activity"/>
    <property type="evidence" value="ECO:0007669"/>
    <property type="project" value="UniProtKB-ARBA"/>
</dbReference>
<dbReference type="PRINTS" id="PR00843">
    <property type="entry name" value="GLHYDRLASE30"/>
</dbReference>
<dbReference type="GO" id="GO:0005102">
    <property type="term" value="F:signaling receptor binding"/>
    <property type="evidence" value="ECO:0007669"/>
    <property type="project" value="UniProtKB-ARBA"/>
</dbReference>
<dbReference type="PANTHER" id="PTHR11069:SF23">
    <property type="entry name" value="LYSOSOMAL ACID GLUCOSYLCERAMIDASE"/>
    <property type="match status" value="1"/>
</dbReference>
<comment type="pathway">
    <text evidence="3">Lipid metabolism.</text>
</comment>
<dbReference type="OrthoDB" id="2160638at2759"/>
<dbReference type="GO" id="GO:0016241">
    <property type="term" value="P:regulation of macroautophagy"/>
    <property type="evidence" value="ECO:0007669"/>
    <property type="project" value="UniProtKB-ARBA"/>
</dbReference>
<dbReference type="GO" id="GO:0030163">
    <property type="term" value="P:protein catabolic process"/>
    <property type="evidence" value="ECO:0007669"/>
    <property type="project" value="UniProtKB-ARBA"/>
</dbReference>
<evidence type="ECO:0000256" key="10">
    <source>
        <dbReference type="RuleBase" id="RU361188"/>
    </source>
</evidence>
<evidence type="ECO:0000256" key="1">
    <source>
        <dbReference type="ARBA" id="ARBA00001013"/>
    </source>
</evidence>
<evidence type="ECO:0000313" key="14">
    <source>
        <dbReference type="Proteomes" id="UP000828390"/>
    </source>
</evidence>
<organism evidence="13 14">
    <name type="scientific">Dreissena polymorpha</name>
    <name type="common">Zebra mussel</name>
    <name type="synonym">Mytilus polymorpha</name>
    <dbReference type="NCBI Taxonomy" id="45954"/>
    <lineage>
        <taxon>Eukaryota</taxon>
        <taxon>Metazoa</taxon>
        <taxon>Spiralia</taxon>
        <taxon>Lophotrochozoa</taxon>
        <taxon>Mollusca</taxon>
        <taxon>Bivalvia</taxon>
        <taxon>Autobranchia</taxon>
        <taxon>Heteroconchia</taxon>
        <taxon>Euheterodonta</taxon>
        <taxon>Imparidentia</taxon>
        <taxon>Neoheterodontei</taxon>
        <taxon>Myida</taxon>
        <taxon>Dreissenoidea</taxon>
        <taxon>Dreissenidae</taxon>
        <taxon>Dreissena</taxon>
    </lineage>
</organism>
<protein>
    <recommendedName>
        <fullName evidence="5 10">Glucosylceramidase</fullName>
        <ecNumber evidence="5 10">3.2.1.45</ecNumber>
    </recommendedName>
</protein>
<proteinExistence type="inferred from homology"/>
<dbReference type="GO" id="GO:0006066">
    <property type="term" value="P:alcohol metabolic process"/>
    <property type="evidence" value="ECO:0007669"/>
    <property type="project" value="UniProtKB-ARBA"/>
</dbReference>
<evidence type="ECO:0000256" key="9">
    <source>
        <dbReference type="ARBA" id="ARBA00023098"/>
    </source>
</evidence>
<dbReference type="PANTHER" id="PTHR11069">
    <property type="entry name" value="GLUCOSYLCERAMIDASE"/>
    <property type="match status" value="1"/>
</dbReference>
<dbReference type="GO" id="GO:0005764">
    <property type="term" value="C:lysosome"/>
    <property type="evidence" value="ECO:0007669"/>
    <property type="project" value="UniProtKB-ARBA"/>
</dbReference>
<accession>A0A9D3YAW4</accession>
<dbReference type="Gene3D" id="3.20.20.80">
    <property type="entry name" value="Glycosidases"/>
    <property type="match status" value="1"/>
</dbReference>
<feature type="chain" id="PRO_5039402044" description="Glucosylceramidase" evidence="11">
    <location>
        <begin position="30"/>
        <end position="532"/>
    </location>
</feature>
<keyword evidence="10" id="KW-0326">Glycosidase</keyword>
<dbReference type="GO" id="GO:0051246">
    <property type="term" value="P:regulation of protein metabolic process"/>
    <property type="evidence" value="ECO:0007669"/>
    <property type="project" value="UniProtKB-ARBA"/>
</dbReference>
<dbReference type="Gene3D" id="2.60.40.1180">
    <property type="entry name" value="Golgi alpha-mannosidase II"/>
    <property type="match status" value="1"/>
</dbReference>
<dbReference type="GO" id="GO:0006680">
    <property type="term" value="P:glucosylceramide catabolic process"/>
    <property type="evidence" value="ECO:0007669"/>
    <property type="project" value="UniProtKB-ARBA"/>
</dbReference>
<keyword evidence="7 10" id="KW-0378">Hydrolase</keyword>
<keyword evidence="8 10" id="KW-0746">Sphingolipid metabolism</keyword>
<evidence type="ECO:0000259" key="12">
    <source>
        <dbReference type="Pfam" id="PF02055"/>
    </source>
</evidence>
<feature type="domain" description="Glycosyl hydrolase family 30 TIM-barrel" evidence="12">
    <location>
        <begin position="108"/>
        <end position="458"/>
    </location>
</feature>
<dbReference type="GO" id="GO:0042391">
    <property type="term" value="P:regulation of membrane potential"/>
    <property type="evidence" value="ECO:0007669"/>
    <property type="project" value="UniProtKB-ARBA"/>
</dbReference>
<dbReference type="GO" id="GO:0004348">
    <property type="term" value="F:glucosylceramidase activity"/>
    <property type="evidence" value="ECO:0007669"/>
    <property type="project" value="UniProtKB-EC"/>
</dbReference>
<evidence type="ECO:0000256" key="6">
    <source>
        <dbReference type="ARBA" id="ARBA00022729"/>
    </source>
</evidence>
<feature type="signal peptide" evidence="11">
    <location>
        <begin position="1"/>
        <end position="29"/>
    </location>
</feature>
<comment type="similarity">
    <text evidence="4 10">Belongs to the glycosyl hydrolase 30 family.</text>
</comment>
<dbReference type="InterPro" id="IPR001139">
    <property type="entry name" value="Glyco_hydro_30"/>
</dbReference>
<evidence type="ECO:0000256" key="3">
    <source>
        <dbReference type="ARBA" id="ARBA00005189"/>
    </source>
</evidence>
<dbReference type="InterPro" id="IPR013780">
    <property type="entry name" value="Glyco_hydro_b"/>
</dbReference>
<dbReference type="GO" id="GO:0032006">
    <property type="term" value="P:regulation of TOR signaling"/>
    <property type="evidence" value="ECO:0007669"/>
    <property type="project" value="UniProtKB-ARBA"/>
</dbReference>
<dbReference type="Proteomes" id="UP000828390">
    <property type="component" value="Unassembled WGS sequence"/>
</dbReference>
<dbReference type="InterPro" id="IPR017853">
    <property type="entry name" value="GH"/>
</dbReference>
<dbReference type="GO" id="GO:0008202">
    <property type="term" value="P:steroid metabolic process"/>
    <property type="evidence" value="ECO:0007669"/>
    <property type="project" value="UniProtKB-ARBA"/>
</dbReference>
<dbReference type="EC" id="3.2.1.45" evidence="5 10"/>
<evidence type="ECO:0000256" key="5">
    <source>
        <dbReference type="ARBA" id="ARBA00012658"/>
    </source>
</evidence>
<keyword evidence="14" id="KW-1185">Reference proteome</keyword>
<dbReference type="GO" id="GO:0010605">
    <property type="term" value="P:negative regulation of macromolecule metabolic process"/>
    <property type="evidence" value="ECO:0007669"/>
    <property type="project" value="UniProtKB-ARBA"/>
</dbReference>
<evidence type="ECO:0000256" key="7">
    <source>
        <dbReference type="ARBA" id="ARBA00022801"/>
    </source>
</evidence>
<evidence type="ECO:0000256" key="11">
    <source>
        <dbReference type="SAM" id="SignalP"/>
    </source>
</evidence>
<dbReference type="AlphaFoldDB" id="A0A9D3YAW4"/>
<keyword evidence="9 10" id="KW-0443">Lipid metabolism</keyword>
<evidence type="ECO:0000256" key="8">
    <source>
        <dbReference type="ARBA" id="ARBA00022919"/>
    </source>
</evidence>
<dbReference type="InterPro" id="IPR033453">
    <property type="entry name" value="Glyco_hydro_30_TIM-barrel"/>
</dbReference>
<gene>
    <name evidence="13" type="ORF">DPMN_084508</name>
</gene>
<dbReference type="SUPFAM" id="SSF51445">
    <property type="entry name" value="(Trans)glycosidases"/>
    <property type="match status" value="1"/>
</dbReference>
<evidence type="ECO:0000256" key="4">
    <source>
        <dbReference type="ARBA" id="ARBA00005382"/>
    </source>
</evidence>
<comment type="catalytic activity">
    <reaction evidence="1">
        <text>a beta-D-glucosyl-(1&lt;-&gt;1')-N-acylsphing-4-enine + H2O = an N-acylsphing-4-enine + D-glucose</text>
        <dbReference type="Rhea" id="RHEA:13269"/>
        <dbReference type="ChEBI" id="CHEBI:4167"/>
        <dbReference type="ChEBI" id="CHEBI:15377"/>
        <dbReference type="ChEBI" id="CHEBI:22801"/>
        <dbReference type="ChEBI" id="CHEBI:52639"/>
        <dbReference type="EC" id="3.2.1.45"/>
    </reaction>
    <physiologicalReaction direction="left-to-right" evidence="1">
        <dbReference type="Rhea" id="RHEA:13270"/>
    </physiologicalReaction>
</comment>
<dbReference type="GO" id="GO:0006914">
    <property type="term" value="P:autophagy"/>
    <property type="evidence" value="ECO:0007669"/>
    <property type="project" value="UniProtKB-ARBA"/>
</dbReference>
<dbReference type="FunFam" id="3.20.20.80:FF:000030">
    <property type="entry name" value="Lysosomal acid glucosylceramidase"/>
    <property type="match status" value="1"/>
</dbReference>